<keyword evidence="7" id="KW-0869">Chloride channel</keyword>
<accession>L7LIS5</accession>
<evidence type="ECO:0000256" key="1">
    <source>
        <dbReference type="ARBA" id="ARBA00004141"/>
    </source>
</evidence>
<dbReference type="Pfam" id="PF00571">
    <property type="entry name" value="CBS"/>
    <property type="match status" value="2"/>
</dbReference>
<feature type="transmembrane region" description="Helical" evidence="11">
    <location>
        <begin position="240"/>
        <end position="263"/>
    </location>
</feature>
<dbReference type="PROSITE" id="PS51371">
    <property type="entry name" value="CBS"/>
    <property type="match status" value="2"/>
</dbReference>
<dbReference type="InterPro" id="IPR001807">
    <property type="entry name" value="ClC"/>
</dbReference>
<dbReference type="SUPFAM" id="SSF54631">
    <property type="entry name" value="CBS-domain pair"/>
    <property type="match status" value="1"/>
</dbReference>
<dbReference type="InterPro" id="IPR046342">
    <property type="entry name" value="CBS_dom_sf"/>
</dbReference>
<feature type="domain" description="CBS" evidence="12">
    <location>
        <begin position="457"/>
        <end position="514"/>
    </location>
</feature>
<feature type="transmembrane region" description="Helical" evidence="11">
    <location>
        <begin position="275"/>
        <end position="293"/>
    </location>
</feature>
<comment type="caution">
    <text evidence="13">The sequence shown here is derived from an EMBL/GenBank/DDBJ whole genome shotgun (WGS) entry which is preliminary data.</text>
</comment>
<evidence type="ECO:0000256" key="9">
    <source>
        <dbReference type="ARBA" id="ARBA00023303"/>
    </source>
</evidence>
<dbReference type="Proteomes" id="UP000035083">
    <property type="component" value="Unassembled WGS sequence"/>
</dbReference>
<feature type="transmembrane region" description="Helical" evidence="11">
    <location>
        <begin position="67"/>
        <end position="91"/>
    </location>
</feature>
<dbReference type="CDD" id="cd00400">
    <property type="entry name" value="Voltage_gated_ClC"/>
    <property type="match status" value="1"/>
</dbReference>
<dbReference type="SMART" id="SM00116">
    <property type="entry name" value="CBS"/>
    <property type="match status" value="2"/>
</dbReference>
<reference evidence="13 14" key="1">
    <citation type="submission" date="2012-12" db="EMBL/GenBank/DDBJ databases">
        <title>Whole genome shotgun sequence of Gordonia sihwensis NBRC 108236.</title>
        <authorList>
            <person name="Yoshida I."/>
            <person name="Hosoyama A."/>
            <person name="Tsuchikane K."/>
            <person name="Ando Y."/>
            <person name="Baba S."/>
            <person name="Ohji S."/>
            <person name="Hamada M."/>
            <person name="Tamura T."/>
            <person name="Yamazoe A."/>
            <person name="Yamazaki S."/>
            <person name="Fujita N."/>
        </authorList>
    </citation>
    <scope>NUCLEOTIDE SEQUENCE [LARGE SCALE GENOMIC DNA]</scope>
    <source>
        <strain evidence="13 14">NBRC 108236</strain>
    </source>
</reference>
<feature type="domain" description="CBS" evidence="12">
    <location>
        <begin position="519"/>
        <end position="576"/>
    </location>
</feature>
<dbReference type="InterPro" id="IPR050368">
    <property type="entry name" value="ClC-type_chloride_channel"/>
</dbReference>
<keyword evidence="2" id="KW-0813">Transport</keyword>
<keyword evidence="10" id="KW-0129">CBS domain</keyword>
<evidence type="ECO:0000256" key="7">
    <source>
        <dbReference type="ARBA" id="ARBA00023173"/>
    </source>
</evidence>
<dbReference type="InterPro" id="IPR000644">
    <property type="entry name" value="CBS_dom"/>
</dbReference>
<keyword evidence="6 11" id="KW-0472">Membrane</keyword>
<evidence type="ECO:0000313" key="14">
    <source>
        <dbReference type="Proteomes" id="UP000035083"/>
    </source>
</evidence>
<dbReference type="AlphaFoldDB" id="L7LIS5"/>
<dbReference type="InterPro" id="IPR014743">
    <property type="entry name" value="Cl-channel_core"/>
</dbReference>
<feature type="transmembrane region" description="Helical" evidence="11">
    <location>
        <begin position="375"/>
        <end position="397"/>
    </location>
</feature>
<feature type="transmembrane region" description="Helical" evidence="11">
    <location>
        <begin position="403"/>
        <end position="423"/>
    </location>
</feature>
<sequence length="658" mass="67901">MPRRTPFPTWLRESSTGIVPVAVSVGVAVGVAAVGFRWLIVGATMLFTGYTDFSAQGRVGHNGVPALGFWFVVLTPVIAGLVYGPLVSWLAPEARGHGVPEVMFAVAERGGHIPARIPMVKSLASALCIGGGGSVGREGPIVQIGAALGSTAAQLLKLNTPRMRLLVACGASAGISATFNAPLAGPFFAMELILRDFAAESFAAVVLASVTASVVGRSLLGDSPFLTLPSFTPHGGVEYLLFIVAGAVLGLVGVAFSKVLYLIEDVCDWAWRGPQWLRPAVGGLLLGGVLWVLPQLYGVGYPVLENAIAGRYTVALLIALMVGKMLATSLTIGIGGSGGVFAPTLFIGAVGGTAVGAAVHGLLPSMTGSPGAYGLIGMAGALAGATRAPITAVVIIFELTGEYSIILPLMAAVAVSTGVGKLLSKDTIYTRKLTRRGVDIVSGHRHRPPTVRVADVVSSPPATLHETATLATAAEALQRTEVGAVPVVDDSGVYRGILSAQAIADALTRGYGPTTVRELVTTCPTVTADAPLGQAMPVLDAAPAIGVPVISADGARLAGWLTHKDVLHASSPPAQSPFTLEYVRGGRLGRSSAVRGVARQSPVVAGGLAWKVTPDRDGSFRPLIEMCSRTCRCVKVCRRNHPDEPTAHGRTVWTKRSG</sequence>
<dbReference type="Gene3D" id="3.10.580.10">
    <property type="entry name" value="CBS-domain"/>
    <property type="match status" value="1"/>
</dbReference>
<dbReference type="GO" id="GO:0034707">
    <property type="term" value="C:chloride channel complex"/>
    <property type="evidence" value="ECO:0007669"/>
    <property type="project" value="UniProtKB-KW"/>
</dbReference>
<protein>
    <submittedName>
        <fullName evidence="13">Putative chloride channel</fullName>
    </submittedName>
</protein>
<keyword evidence="9" id="KW-0407">Ion channel</keyword>
<evidence type="ECO:0000256" key="8">
    <source>
        <dbReference type="ARBA" id="ARBA00023214"/>
    </source>
</evidence>
<evidence type="ECO:0000256" key="2">
    <source>
        <dbReference type="ARBA" id="ARBA00022448"/>
    </source>
</evidence>
<organism evidence="13 14">
    <name type="scientific">Gordonia sihwensis NBRC 108236</name>
    <dbReference type="NCBI Taxonomy" id="1223544"/>
    <lineage>
        <taxon>Bacteria</taxon>
        <taxon>Bacillati</taxon>
        <taxon>Actinomycetota</taxon>
        <taxon>Actinomycetes</taxon>
        <taxon>Mycobacteriales</taxon>
        <taxon>Gordoniaceae</taxon>
        <taxon>Gordonia</taxon>
    </lineage>
</organism>
<gene>
    <name evidence="13" type="ORF">GSI01S_12_00280</name>
</gene>
<dbReference type="CDD" id="cd02205">
    <property type="entry name" value="CBS_pair_SF"/>
    <property type="match status" value="1"/>
</dbReference>
<keyword evidence="4 11" id="KW-1133">Transmembrane helix</keyword>
<evidence type="ECO:0000256" key="4">
    <source>
        <dbReference type="ARBA" id="ARBA00022989"/>
    </source>
</evidence>
<dbReference type="Pfam" id="PF00654">
    <property type="entry name" value="Voltage_CLC"/>
    <property type="match status" value="1"/>
</dbReference>
<dbReference type="PANTHER" id="PTHR43427">
    <property type="entry name" value="CHLORIDE CHANNEL PROTEIN CLC-E"/>
    <property type="match status" value="1"/>
</dbReference>
<feature type="transmembrane region" description="Helical" evidence="11">
    <location>
        <begin position="21"/>
        <end position="47"/>
    </location>
</feature>
<dbReference type="PANTHER" id="PTHR43427:SF6">
    <property type="entry name" value="CHLORIDE CHANNEL PROTEIN CLC-E"/>
    <property type="match status" value="1"/>
</dbReference>
<keyword evidence="3 11" id="KW-0812">Transmembrane</keyword>
<evidence type="ECO:0000256" key="11">
    <source>
        <dbReference type="SAM" id="Phobius"/>
    </source>
</evidence>
<dbReference type="EMBL" id="BANU01000012">
    <property type="protein sequence ID" value="GAC60794.1"/>
    <property type="molecule type" value="Genomic_DNA"/>
</dbReference>
<evidence type="ECO:0000313" key="13">
    <source>
        <dbReference type="EMBL" id="GAC60794.1"/>
    </source>
</evidence>
<feature type="transmembrane region" description="Helical" evidence="11">
    <location>
        <begin position="314"/>
        <end position="334"/>
    </location>
</feature>
<dbReference type="eggNOG" id="COG0038">
    <property type="taxonomic scope" value="Bacteria"/>
</dbReference>
<dbReference type="SUPFAM" id="SSF81340">
    <property type="entry name" value="Clc chloride channel"/>
    <property type="match status" value="1"/>
</dbReference>
<evidence type="ECO:0000256" key="10">
    <source>
        <dbReference type="PROSITE-ProRule" id="PRU00703"/>
    </source>
</evidence>
<keyword evidence="8" id="KW-0868">Chloride</keyword>
<proteinExistence type="predicted"/>
<evidence type="ECO:0000256" key="3">
    <source>
        <dbReference type="ARBA" id="ARBA00022692"/>
    </source>
</evidence>
<feature type="transmembrane region" description="Helical" evidence="11">
    <location>
        <begin position="340"/>
        <end position="363"/>
    </location>
</feature>
<evidence type="ECO:0000256" key="6">
    <source>
        <dbReference type="ARBA" id="ARBA00023136"/>
    </source>
</evidence>
<feature type="transmembrane region" description="Helical" evidence="11">
    <location>
        <begin position="165"/>
        <end position="189"/>
    </location>
</feature>
<comment type="subcellular location">
    <subcellularLocation>
        <location evidence="1">Membrane</location>
        <topology evidence="1">Multi-pass membrane protein</topology>
    </subcellularLocation>
</comment>
<name>L7LIS5_9ACTN</name>
<keyword evidence="5" id="KW-0406">Ion transport</keyword>
<dbReference type="Gene3D" id="1.10.3080.10">
    <property type="entry name" value="Clc chloride channel"/>
    <property type="match status" value="1"/>
</dbReference>
<evidence type="ECO:0000256" key="5">
    <source>
        <dbReference type="ARBA" id="ARBA00023065"/>
    </source>
</evidence>
<keyword evidence="14" id="KW-1185">Reference proteome</keyword>
<dbReference type="PRINTS" id="PR00762">
    <property type="entry name" value="CLCHANNEL"/>
</dbReference>
<evidence type="ECO:0000259" key="12">
    <source>
        <dbReference type="PROSITE" id="PS51371"/>
    </source>
</evidence>
<dbReference type="GO" id="GO:0005254">
    <property type="term" value="F:chloride channel activity"/>
    <property type="evidence" value="ECO:0007669"/>
    <property type="project" value="UniProtKB-KW"/>
</dbReference>